<protein>
    <submittedName>
        <fullName evidence="1">Uncharacterized protein</fullName>
    </submittedName>
</protein>
<dbReference type="AlphaFoldDB" id="A0A6S6RS99"/>
<evidence type="ECO:0000313" key="1">
    <source>
        <dbReference type="EMBL" id="CAA6798915.1"/>
    </source>
</evidence>
<gene>
    <name evidence="1" type="ORF">HELGO_WM28605</name>
</gene>
<organism evidence="1">
    <name type="scientific">uncultured Sulfurovum sp</name>
    <dbReference type="NCBI Taxonomy" id="269237"/>
    <lineage>
        <taxon>Bacteria</taxon>
        <taxon>Pseudomonadati</taxon>
        <taxon>Campylobacterota</taxon>
        <taxon>Epsilonproteobacteria</taxon>
        <taxon>Campylobacterales</taxon>
        <taxon>Sulfurovaceae</taxon>
        <taxon>Sulfurovum</taxon>
        <taxon>environmental samples</taxon>
    </lineage>
</organism>
<dbReference type="EMBL" id="CACVAR010000020">
    <property type="protein sequence ID" value="CAA6798915.1"/>
    <property type="molecule type" value="Genomic_DNA"/>
</dbReference>
<reference evidence="1" key="1">
    <citation type="submission" date="2020-01" db="EMBL/GenBank/DDBJ databases">
        <authorList>
            <person name="Meier V. D."/>
            <person name="Meier V D."/>
        </authorList>
    </citation>
    <scope>NUCLEOTIDE SEQUENCE</scope>
    <source>
        <strain evidence="1">HLG_WM_MAG_03</strain>
    </source>
</reference>
<accession>A0A6S6RS99</accession>
<proteinExistence type="predicted"/>
<name>A0A6S6RS99_9BACT</name>
<sequence length="48" mass="5746">MSHCYIWQLHLLLAKFNNKLNIIAVLQTLENPQLAFKRTYERTTIKKT</sequence>